<dbReference type="GO" id="GO:0016787">
    <property type="term" value="F:hydrolase activity"/>
    <property type="evidence" value="ECO:0007669"/>
    <property type="project" value="UniProtKB-KW"/>
</dbReference>
<name>A0A7C5US46_9CREN</name>
<gene>
    <name evidence="1" type="ORF">ENL47_01095</name>
</gene>
<evidence type="ECO:0000313" key="1">
    <source>
        <dbReference type="EMBL" id="HHR95443.1"/>
    </source>
</evidence>
<proteinExistence type="predicted"/>
<sequence length="83" mass="9192">MGAQIRADLWGYISPGIPRIAAEYAYRDASLLHTKNGIYEEMFVAAIISATFVLKDVYEVVEVGLSAVSRKSRLAEAIRETID</sequence>
<dbReference type="Gene3D" id="1.10.4080.10">
    <property type="entry name" value="ADP-ribosylation/Crystallin J1"/>
    <property type="match status" value="1"/>
</dbReference>
<dbReference type="InterPro" id="IPR036705">
    <property type="entry name" value="Ribosyl_crysJ1_sf"/>
</dbReference>
<dbReference type="AlphaFoldDB" id="A0A7C5US46"/>
<dbReference type="Pfam" id="PF03747">
    <property type="entry name" value="ADP_ribosyl_GH"/>
    <property type="match status" value="1"/>
</dbReference>
<accession>A0A7C5US46</accession>
<protein>
    <submittedName>
        <fullName evidence="1">ADP-ribosylglycohydrolase family protein</fullName>
    </submittedName>
</protein>
<organism evidence="1">
    <name type="scientific">Ignisphaera aggregans</name>
    <dbReference type="NCBI Taxonomy" id="334771"/>
    <lineage>
        <taxon>Archaea</taxon>
        <taxon>Thermoproteota</taxon>
        <taxon>Thermoprotei</taxon>
        <taxon>Desulfurococcales</taxon>
        <taxon>Desulfurococcaceae</taxon>
        <taxon>Ignisphaera</taxon>
    </lineage>
</organism>
<reference evidence="1" key="1">
    <citation type="journal article" date="2020" name="mSystems">
        <title>Genome- and Community-Level Interaction Insights into Carbon Utilization and Element Cycling Functions of Hydrothermarchaeota in Hydrothermal Sediment.</title>
        <authorList>
            <person name="Zhou Z."/>
            <person name="Liu Y."/>
            <person name="Xu W."/>
            <person name="Pan J."/>
            <person name="Luo Z.H."/>
            <person name="Li M."/>
        </authorList>
    </citation>
    <scope>NUCLEOTIDE SEQUENCE [LARGE SCALE GENOMIC DNA]</scope>
    <source>
        <strain evidence="1">SpSt-1</strain>
    </source>
</reference>
<keyword evidence="1" id="KW-0378">Hydrolase</keyword>
<comment type="caution">
    <text evidence="1">The sequence shown here is derived from an EMBL/GenBank/DDBJ whole genome shotgun (WGS) entry which is preliminary data.</text>
</comment>
<dbReference type="EMBL" id="DRUB01000025">
    <property type="protein sequence ID" value="HHR95443.1"/>
    <property type="molecule type" value="Genomic_DNA"/>
</dbReference>
<dbReference type="InterPro" id="IPR005502">
    <property type="entry name" value="Ribosyl_crysJ1"/>
</dbReference>